<keyword evidence="10" id="KW-1185">Reference proteome</keyword>
<dbReference type="Gene3D" id="3.40.50.300">
    <property type="entry name" value="P-loop containing nucleotide triphosphate hydrolases"/>
    <property type="match status" value="1"/>
</dbReference>
<accession>A0A0P0W1Z4</accession>
<name>A0A0P0W1Z4_ORYSJ</name>
<feature type="domain" description="Helicase ATP-binding" evidence="7">
    <location>
        <begin position="72"/>
        <end position="169"/>
    </location>
</feature>
<evidence type="ECO:0000256" key="1">
    <source>
        <dbReference type="ARBA" id="ARBA00022741"/>
    </source>
</evidence>
<keyword evidence="3" id="KW-0347">Helicase</keyword>
<protein>
    <submittedName>
        <fullName evidence="9">Os03g0669000 protein</fullName>
    </submittedName>
</protein>
<dbReference type="ExpressionAtlas" id="A0A0P0W1Z4">
    <property type="expression patterns" value="baseline and differential"/>
</dbReference>
<dbReference type="Gramene" id="Os03t0669000-02">
    <property type="protein sequence ID" value="Os03t0669000-02"/>
    <property type="gene ID" value="Os03g0669000"/>
</dbReference>
<evidence type="ECO:0000259" key="8">
    <source>
        <dbReference type="PROSITE" id="PS51195"/>
    </source>
</evidence>
<dbReference type="Proteomes" id="UP000059680">
    <property type="component" value="Chromosome 3"/>
</dbReference>
<evidence type="ECO:0000256" key="4">
    <source>
        <dbReference type="ARBA" id="ARBA00022840"/>
    </source>
</evidence>
<evidence type="ECO:0000256" key="6">
    <source>
        <dbReference type="SAM" id="MobiDB-lite"/>
    </source>
</evidence>
<evidence type="ECO:0000256" key="2">
    <source>
        <dbReference type="ARBA" id="ARBA00022801"/>
    </source>
</evidence>
<keyword evidence="4" id="KW-0067">ATP-binding</keyword>
<dbReference type="PROSITE" id="PS51192">
    <property type="entry name" value="HELICASE_ATP_BIND_1"/>
    <property type="match status" value="1"/>
</dbReference>
<dbReference type="GO" id="GO:0005524">
    <property type="term" value="F:ATP binding"/>
    <property type="evidence" value="ECO:0007669"/>
    <property type="project" value="UniProtKB-KW"/>
</dbReference>
<evidence type="ECO:0000259" key="7">
    <source>
        <dbReference type="PROSITE" id="PS51192"/>
    </source>
</evidence>
<dbReference type="PROSITE" id="PS51195">
    <property type="entry name" value="Q_MOTIF"/>
    <property type="match status" value="1"/>
</dbReference>
<proteinExistence type="evidence at protein level"/>
<feature type="region of interest" description="Disordered" evidence="6">
    <location>
        <begin position="1"/>
        <end position="40"/>
    </location>
</feature>
<gene>
    <name evidence="9" type="ordered locus">Os03g0669000</name>
    <name evidence="9" type="ORF">OSNPB_030669000</name>
</gene>
<sequence>MAKKKDVEVEELDEEVVAAAAAPAADGGEEQEAEPPARRPSTFAELGVVPELVAACDAMGWKEPTRIQAEAIPHALEGRDLIGLGQTGSGKTGAFALPIIQALLKQDKPQALFACVLSPTRELAFQIGQQFEALGSAIGLSCTVLVGGVDRVQQAVSLAKRPHIVVCVF</sequence>
<dbReference type="SUPFAM" id="SSF52540">
    <property type="entry name" value="P-loop containing nucleoside triphosphate hydrolases"/>
    <property type="match status" value="1"/>
</dbReference>
<dbReference type="InterPro" id="IPR050079">
    <property type="entry name" value="DEAD_box_RNA_helicase"/>
</dbReference>
<dbReference type="InterPro" id="IPR014014">
    <property type="entry name" value="RNA_helicase_DEAD_Q_motif"/>
</dbReference>
<reference evidence="9 10" key="3">
    <citation type="journal article" date="2013" name="Rice">
        <title>Improvement of the Oryza sativa Nipponbare reference genome using next generation sequence and optical map data.</title>
        <authorList>
            <person name="Kawahara Y."/>
            <person name="de la Bastide M."/>
            <person name="Hamilton J.P."/>
            <person name="Kanamori H."/>
            <person name="McCombie W.R."/>
            <person name="Ouyang S."/>
            <person name="Schwartz D.C."/>
            <person name="Tanaka T."/>
            <person name="Wu J."/>
            <person name="Zhou S."/>
            <person name="Childs K.L."/>
            <person name="Davidson R.M."/>
            <person name="Lin H."/>
            <person name="Quesada-Ocampo L."/>
            <person name="Vaillancourt B."/>
            <person name="Sakai H."/>
            <person name="Lee S.S."/>
            <person name="Kim J."/>
            <person name="Numa H."/>
            <person name="Itoh T."/>
            <person name="Buell C.R."/>
            <person name="Matsumoto T."/>
        </authorList>
    </citation>
    <scope>NUCLEOTIDE SEQUENCE [LARGE SCALE GENOMIC DNA]</scope>
    <source>
        <strain evidence="10">cv. Nipponbare</strain>
    </source>
</reference>
<dbReference type="EMBL" id="AP014959">
    <property type="protein sequence ID" value="BAS85666.1"/>
    <property type="molecule type" value="Genomic_DNA"/>
</dbReference>
<dbReference type="AlphaFoldDB" id="A0A0P0W1Z4"/>
<feature type="domain" description="DEAD-box RNA helicase Q" evidence="8">
    <location>
        <begin position="41"/>
        <end position="69"/>
    </location>
</feature>
<organism evidence="9 10">
    <name type="scientific">Oryza sativa subsp. japonica</name>
    <name type="common">Rice</name>
    <dbReference type="NCBI Taxonomy" id="39947"/>
    <lineage>
        <taxon>Eukaryota</taxon>
        <taxon>Viridiplantae</taxon>
        <taxon>Streptophyta</taxon>
        <taxon>Embryophyta</taxon>
        <taxon>Tracheophyta</taxon>
        <taxon>Spermatophyta</taxon>
        <taxon>Magnoliopsida</taxon>
        <taxon>Liliopsida</taxon>
        <taxon>Poales</taxon>
        <taxon>Poaceae</taxon>
        <taxon>BOP clade</taxon>
        <taxon>Oryzoideae</taxon>
        <taxon>Oryzeae</taxon>
        <taxon>Oryzinae</taxon>
        <taxon>Oryza</taxon>
        <taxon>Oryza sativa</taxon>
    </lineage>
</organism>
<keyword evidence="1" id="KW-0547">Nucleotide-binding</keyword>
<dbReference type="Pfam" id="PF00270">
    <property type="entry name" value="DEAD"/>
    <property type="match status" value="1"/>
</dbReference>
<dbReference type="GO" id="GO:0003724">
    <property type="term" value="F:RNA helicase activity"/>
    <property type="evidence" value="ECO:0007669"/>
    <property type="project" value="InterPro"/>
</dbReference>
<keyword evidence="11" id="KW-1267">Proteomics identification</keyword>
<dbReference type="PANTHER" id="PTHR47959">
    <property type="entry name" value="ATP-DEPENDENT RNA HELICASE RHLE-RELATED"/>
    <property type="match status" value="1"/>
</dbReference>
<evidence type="ECO:0000313" key="10">
    <source>
        <dbReference type="Proteomes" id="UP000059680"/>
    </source>
</evidence>
<evidence type="ECO:0000256" key="5">
    <source>
        <dbReference type="PROSITE-ProRule" id="PRU00552"/>
    </source>
</evidence>
<dbReference type="GO" id="GO:0016787">
    <property type="term" value="F:hydrolase activity"/>
    <property type="evidence" value="ECO:0007669"/>
    <property type="project" value="UniProtKB-KW"/>
</dbReference>
<feature type="short sequence motif" description="Q motif" evidence="5">
    <location>
        <begin position="41"/>
        <end position="69"/>
    </location>
</feature>
<dbReference type="PANTHER" id="PTHR47959:SF24">
    <property type="entry name" value="ATP-DEPENDENT RNA HELICASE"/>
    <property type="match status" value="1"/>
</dbReference>
<evidence type="ECO:0000313" key="9">
    <source>
        <dbReference type="EMBL" id="BAS85666.1"/>
    </source>
</evidence>
<dbReference type="InterPro" id="IPR011545">
    <property type="entry name" value="DEAD/DEAH_box_helicase_dom"/>
</dbReference>
<keyword evidence="2" id="KW-0378">Hydrolase</keyword>
<dbReference type="InterPro" id="IPR014001">
    <property type="entry name" value="Helicase_ATP-bd"/>
</dbReference>
<reference evidence="10" key="1">
    <citation type="journal article" date="2005" name="Nature">
        <title>The map-based sequence of the rice genome.</title>
        <authorList>
            <consortium name="International rice genome sequencing project (IRGSP)"/>
            <person name="Matsumoto T."/>
            <person name="Wu J."/>
            <person name="Kanamori H."/>
            <person name="Katayose Y."/>
            <person name="Fujisawa M."/>
            <person name="Namiki N."/>
            <person name="Mizuno H."/>
            <person name="Yamamoto K."/>
            <person name="Antonio B.A."/>
            <person name="Baba T."/>
            <person name="Sakata K."/>
            <person name="Nagamura Y."/>
            <person name="Aoki H."/>
            <person name="Arikawa K."/>
            <person name="Arita K."/>
            <person name="Bito T."/>
            <person name="Chiden Y."/>
            <person name="Fujitsuka N."/>
            <person name="Fukunaka R."/>
            <person name="Hamada M."/>
            <person name="Harada C."/>
            <person name="Hayashi A."/>
            <person name="Hijishita S."/>
            <person name="Honda M."/>
            <person name="Hosokawa S."/>
            <person name="Ichikawa Y."/>
            <person name="Idonuma A."/>
            <person name="Iijima M."/>
            <person name="Ikeda M."/>
            <person name="Ikeno M."/>
            <person name="Ito K."/>
            <person name="Ito S."/>
            <person name="Ito T."/>
            <person name="Ito Y."/>
            <person name="Ito Y."/>
            <person name="Iwabuchi A."/>
            <person name="Kamiya K."/>
            <person name="Karasawa W."/>
            <person name="Kurita K."/>
            <person name="Katagiri S."/>
            <person name="Kikuta A."/>
            <person name="Kobayashi H."/>
            <person name="Kobayashi N."/>
            <person name="Machita K."/>
            <person name="Maehara T."/>
            <person name="Masukawa M."/>
            <person name="Mizubayashi T."/>
            <person name="Mukai Y."/>
            <person name="Nagasaki H."/>
            <person name="Nagata Y."/>
            <person name="Naito S."/>
            <person name="Nakashima M."/>
            <person name="Nakama Y."/>
            <person name="Nakamichi Y."/>
            <person name="Nakamura M."/>
            <person name="Meguro A."/>
            <person name="Negishi M."/>
            <person name="Ohta I."/>
            <person name="Ohta T."/>
            <person name="Okamoto M."/>
            <person name="Ono N."/>
            <person name="Saji S."/>
            <person name="Sakaguchi M."/>
            <person name="Sakai K."/>
            <person name="Shibata M."/>
            <person name="Shimokawa T."/>
            <person name="Song J."/>
            <person name="Takazaki Y."/>
            <person name="Terasawa K."/>
            <person name="Tsugane M."/>
            <person name="Tsuji K."/>
            <person name="Ueda S."/>
            <person name="Waki K."/>
            <person name="Yamagata H."/>
            <person name="Yamamoto M."/>
            <person name="Yamamoto S."/>
            <person name="Yamane H."/>
            <person name="Yoshiki S."/>
            <person name="Yoshihara R."/>
            <person name="Yukawa K."/>
            <person name="Zhong H."/>
            <person name="Yano M."/>
            <person name="Yuan Q."/>
            <person name="Ouyang S."/>
            <person name="Liu J."/>
            <person name="Jones K.M."/>
            <person name="Gansberger K."/>
            <person name="Moffat K."/>
            <person name="Hill J."/>
            <person name="Bera J."/>
            <person name="Fadrosh D."/>
            <person name="Jin S."/>
            <person name="Johri S."/>
            <person name="Kim M."/>
            <person name="Overton L."/>
            <person name="Reardon M."/>
            <person name="Tsitrin T."/>
            <person name="Vuong H."/>
            <person name="Weaver B."/>
            <person name="Ciecko A."/>
            <person name="Tallon L."/>
            <person name="Jackson J."/>
            <person name="Pai G."/>
            <person name="Aken S.V."/>
            <person name="Utterback T."/>
            <person name="Reidmuller S."/>
            <person name="Feldblyum T."/>
            <person name="Hsiao J."/>
            <person name="Zismann V."/>
            <person name="Iobst S."/>
            <person name="de Vazeille A.R."/>
            <person name="Buell C.R."/>
            <person name="Ying K."/>
            <person name="Li Y."/>
            <person name="Lu T."/>
            <person name="Huang Y."/>
            <person name="Zhao Q."/>
            <person name="Feng Q."/>
            <person name="Zhang L."/>
            <person name="Zhu J."/>
            <person name="Weng Q."/>
            <person name="Mu J."/>
            <person name="Lu Y."/>
            <person name="Fan D."/>
            <person name="Liu Y."/>
            <person name="Guan J."/>
            <person name="Zhang Y."/>
            <person name="Yu S."/>
            <person name="Liu X."/>
            <person name="Zhang Y."/>
            <person name="Hong G."/>
            <person name="Han B."/>
            <person name="Choisne N."/>
            <person name="Demange N."/>
            <person name="Orjeda G."/>
            <person name="Samain S."/>
            <person name="Cattolico L."/>
            <person name="Pelletier E."/>
            <person name="Couloux A."/>
            <person name="Segurens B."/>
            <person name="Wincker P."/>
            <person name="D'Hont A."/>
            <person name="Scarpelli C."/>
            <person name="Weissenbach J."/>
            <person name="Salanoubat M."/>
            <person name="Quetier F."/>
            <person name="Yu Y."/>
            <person name="Kim H.R."/>
            <person name="Rambo T."/>
            <person name="Currie J."/>
            <person name="Collura K."/>
            <person name="Luo M."/>
            <person name="Yang T."/>
            <person name="Ammiraju J.S.S."/>
            <person name="Engler F."/>
            <person name="Soderlund C."/>
            <person name="Wing R.A."/>
            <person name="Palmer L.E."/>
            <person name="de la Bastide M."/>
            <person name="Spiegel L."/>
            <person name="Nascimento L."/>
            <person name="Zutavern T."/>
            <person name="O'Shaughnessy A."/>
            <person name="Dike S."/>
            <person name="Dedhia N."/>
            <person name="Preston R."/>
            <person name="Balija V."/>
            <person name="McCombie W.R."/>
            <person name="Chow T."/>
            <person name="Chen H."/>
            <person name="Chung M."/>
            <person name="Chen C."/>
            <person name="Shaw J."/>
            <person name="Wu H."/>
            <person name="Hsiao K."/>
            <person name="Chao Y."/>
            <person name="Chu M."/>
            <person name="Cheng C."/>
            <person name="Hour A."/>
            <person name="Lee P."/>
            <person name="Lin S."/>
            <person name="Lin Y."/>
            <person name="Liou J."/>
            <person name="Liu S."/>
            <person name="Hsing Y."/>
            <person name="Raghuvanshi S."/>
            <person name="Mohanty A."/>
            <person name="Bharti A.K."/>
            <person name="Gaur A."/>
            <person name="Gupta V."/>
            <person name="Kumar D."/>
            <person name="Ravi V."/>
            <person name="Vij S."/>
            <person name="Kapur A."/>
            <person name="Khurana P."/>
            <person name="Khurana P."/>
            <person name="Khurana J.P."/>
            <person name="Tyagi A.K."/>
            <person name="Gaikwad K."/>
            <person name="Singh A."/>
            <person name="Dalal V."/>
            <person name="Srivastava S."/>
            <person name="Dixit A."/>
            <person name="Pal A.K."/>
            <person name="Ghazi I.A."/>
            <person name="Yadav M."/>
            <person name="Pandit A."/>
            <person name="Bhargava A."/>
            <person name="Sureshbabu K."/>
            <person name="Batra K."/>
            <person name="Sharma T.R."/>
            <person name="Mohapatra T."/>
            <person name="Singh N.K."/>
            <person name="Messing J."/>
            <person name="Nelson A.B."/>
            <person name="Fuks G."/>
            <person name="Kavchok S."/>
            <person name="Keizer G."/>
            <person name="Linton E."/>
            <person name="Llaca V."/>
            <person name="Song R."/>
            <person name="Tanyolac B."/>
            <person name="Young S."/>
            <person name="Ho-Il K."/>
            <person name="Hahn J.H."/>
            <person name="Sangsakoo G."/>
            <person name="Vanavichit A."/>
            <person name="de Mattos Luiz.A.T."/>
            <person name="Zimmer P.D."/>
            <person name="Malone G."/>
            <person name="Dellagostin O."/>
            <person name="de Oliveira A.C."/>
            <person name="Bevan M."/>
            <person name="Bancroft I."/>
            <person name="Minx P."/>
            <person name="Cordum H."/>
            <person name="Wilson R."/>
            <person name="Cheng Z."/>
            <person name="Jin W."/>
            <person name="Jiang J."/>
            <person name="Leong S.A."/>
            <person name="Iwama H."/>
            <person name="Gojobori T."/>
            <person name="Itoh T."/>
            <person name="Niimura Y."/>
            <person name="Fujii Y."/>
            <person name="Habara T."/>
            <person name="Sakai H."/>
            <person name="Sato Y."/>
            <person name="Wilson G."/>
            <person name="Kumar K."/>
            <person name="McCouch S."/>
            <person name="Juretic N."/>
            <person name="Hoen D."/>
            <person name="Wright S."/>
            <person name="Bruskiewich R."/>
            <person name="Bureau T."/>
            <person name="Miyao A."/>
            <person name="Hirochika H."/>
            <person name="Nishikawa T."/>
            <person name="Kadowaki K."/>
            <person name="Sugiura M."/>
            <person name="Burr B."/>
            <person name="Sasaki T."/>
        </authorList>
    </citation>
    <scope>NUCLEOTIDE SEQUENCE [LARGE SCALE GENOMIC DNA]</scope>
    <source>
        <strain evidence="10">cv. Nipponbare</strain>
    </source>
</reference>
<dbReference type="GO" id="GO:0003676">
    <property type="term" value="F:nucleic acid binding"/>
    <property type="evidence" value="ECO:0007669"/>
    <property type="project" value="InterPro"/>
</dbReference>
<evidence type="ECO:0007829" key="11">
    <source>
        <dbReference type="PeptideAtlas" id="A0A0P0W1Z4"/>
    </source>
</evidence>
<dbReference type="InterPro" id="IPR027417">
    <property type="entry name" value="P-loop_NTPase"/>
</dbReference>
<feature type="compositionally biased region" description="Low complexity" evidence="6">
    <location>
        <begin position="17"/>
        <end position="26"/>
    </location>
</feature>
<evidence type="ECO:0000256" key="3">
    <source>
        <dbReference type="ARBA" id="ARBA00022806"/>
    </source>
</evidence>
<reference evidence="9 10" key="2">
    <citation type="journal article" date="2013" name="Plant Cell Physiol.">
        <title>Rice Annotation Project Database (RAP-DB): an integrative and interactive database for rice genomics.</title>
        <authorList>
            <person name="Sakai H."/>
            <person name="Lee S.S."/>
            <person name="Tanaka T."/>
            <person name="Numa H."/>
            <person name="Kim J."/>
            <person name="Kawahara Y."/>
            <person name="Wakimoto H."/>
            <person name="Yang C.C."/>
            <person name="Iwamoto M."/>
            <person name="Abe T."/>
            <person name="Yamada Y."/>
            <person name="Muto A."/>
            <person name="Inokuchi H."/>
            <person name="Ikemura T."/>
            <person name="Matsumoto T."/>
            <person name="Sasaki T."/>
            <person name="Itoh T."/>
        </authorList>
    </citation>
    <scope>NUCLEOTIDE SEQUENCE [LARGE SCALE GENOMIC DNA]</scope>
    <source>
        <strain evidence="10">cv. Nipponbare</strain>
    </source>
</reference>